<dbReference type="EMBL" id="JBHTJZ010000071">
    <property type="protein sequence ID" value="MFD0962076.1"/>
    <property type="molecule type" value="Genomic_DNA"/>
</dbReference>
<dbReference type="PROSITE" id="PS50198">
    <property type="entry name" value="PPIC_PPIASE_2"/>
    <property type="match status" value="1"/>
</dbReference>
<reference evidence="11" key="1">
    <citation type="journal article" date="2019" name="Int. J. Syst. Evol. Microbiol.">
        <title>The Global Catalogue of Microorganisms (GCM) 10K type strain sequencing project: providing services to taxonomists for standard genome sequencing and annotation.</title>
        <authorList>
            <consortium name="The Broad Institute Genomics Platform"/>
            <consortium name="The Broad Institute Genome Sequencing Center for Infectious Disease"/>
            <person name="Wu L."/>
            <person name="Ma J."/>
        </authorList>
    </citation>
    <scope>NUCLEOTIDE SEQUENCE [LARGE SCALE GENOMIC DNA]</scope>
    <source>
        <strain evidence="11">CCUG 59129</strain>
    </source>
</reference>
<name>A0ABW3HX26_9BACL</name>
<feature type="region of interest" description="Disordered" evidence="7">
    <location>
        <begin position="39"/>
        <end position="66"/>
    </location>
</feature>
<evidence type="ECO:0000313" key="10">
    <source>
        <dbReference type="EMBL" id="MFD0962076.1"/>
    </source>
</evidence>
<keyword evidence="8" id="KW-1133">Transmembrane helix</keyword>
<comment type="caution">
    <text evidence="10">The sequence shown here is derived from an EMBL/GenBank/DDBJ whole genome shotgun (WGS) entry which is preliminary data.</text>
</comment>
<sequence>MRRYNWLKTVVMIQAVCMIALTGAVMVKIWPLPAQRSNIQNDPPALSDDGGSDSQSQSGDHAGEDVAKVGNLSITRQQLNEELYRQYGDEVLRAMLLRRAVDLEAEATGLRVMDEELDRELAAAAEGYDTMEQFLKVMKEQLGMSKQEVRRDTKYRLLMEKLAIRDIVVTDEEVEQYIAMHPEQFEPRLQLHLQWIVTATEAQALDLLERLADGEPFDELAAAYSLDEFTSGMGGDLGIIEADDPFYDEAMLQAAREMEVAEIAGPIAMSDSEGFCIVQLSGRNVLDEMNGRRIQDTVRKQLALERAKPLKKLEEELLQKHGAVVLR</sequence>
<dbReference type="Gene3D" id="3.10.50.40">
    <property type="match status" value="1"/>
</dbReference>
<dbReference type="Pfam" id="PF00639">
    <property type="entry name" value="Rotamase"/>
    <property type="match status" value="1"/>
</dbReference>
<dbReference type="InterPro" id="IPR046357">
    <property type="entry name" value="PPIase_dom_sf"/>
</dbReference>
<evidence type="ECO:0000256" key="4">
    <source>
        <dbReference type="ARBA" id="ARBA00023110"/>
    </source>
</evidence>
<gene>
    <name evidence="10" type="ORF">ACFQ2I_22300</name>
</gene>
<dbReference type="PROSITE" id="PS01096">
    <property type="entry name" value="PPIC_PPIASE_1"/>
    <property type="match status" value="1"/>
</dbReference>
<feature type="compositionally biased region" description="Low complexity" evidence="7">
    <location>
        <begin position="47"/>
        <end position="60"/>
    </location>
</feature>
<keyword evidence="3" id="KW-0732">Signal</keyword>
<protein>
    <recommendedName>
        <fullName evidence="2">peptidylprolyl isomerase</fullName>
        <ecNumber evidence="2">5.2.1.8</ecNumber>
    </recommendedName>
</protein>
<dbReference type="InterPro" id="IPR000297">
    <property type="entry name" value="PPIase_PpiC"/>
</dbReference>
<keyword evidence="5 6" id="KW-0413">Isomerase</keyword>
<keyword evidence="4 6" id="KW-0697">Rotamase</keyword>
<dbReference type="Gene3D" id="1.10.4030.10">
    <property type="entry name" value="Porin chaperone SurA, peptide-binding domain"/>
    <property type="match status" value="1"/>
</dbReference>
<dbReference type="RefSeq" id="WP_377568240.1">
    <property type="nucleotide sequence ID" value="NZ_JBHTJZ010000071.1"/>
</dbReference>
<dbReference type="GO" id="GO:0016853">
    <property type="term" value="F:isomerase activity"/>
    <property type="evidence" value="ECO:0007669"/>
    <property type="project" value="UniProtKB-KW"/>
</dbReference>
<evidence type="ECO:0000256" key="7">
    <source>
        <dbReference type="SAM" id="MobiDB-lite"/>
    </source>
</evidence>
<dbReference type="PANTHER" id="PTHR47245:SF1">
    <property type="entry name" value="FOLDASE PROTEIN PRSA"/>
    <property type="match status" value="1"/>
</dbReference>
<evidence type="ECO:0000256" key="2">
    <source>
        <dbReference type="ARBA" id="ARBA00013194"/>
    </source>
</evidence>
<dbReference type="PANTHER" id="PTHR47245">
    <property type="entry name" value="PEPTIDYLPROLYL ISOMERASE"/>
    <property type="match status" value="1"/>
</dbReference>
<evidence type="ECO:0000256" key="1">
    <source>
        <dbReference type="ARBA" id="ARBA00000971"/>
    </source>
</evidence>
<dbReference type="SUPFAM" id="SSF109998">
    <property type="entry name" value="Triger factor/SurA peptide-binding domain-like"/>
    <property type="match status" value="1"/>
</dbReference>
<evidence type="ECO:0000256" key="5">
    <source>
        <dbReference type="ARBA" id="ARBA00023235"/>
    </source>
</evidence>
<accession>A0ABW3HX26</accession>
<evidence type="ECO:0000313" key="11">
    <source>
        <dbReference type="Proteomes" id="UP001596989"/>
    </source>
</evidence>
<dbReference type="InterPro" id="IPR023058">
    <property type="entry name" value="PPIase_PpiC_CS"/>
</dbReference>
<evidence type="ECO:0000256" key="8">
    <source>
        <dbReference type="SAM" id="Phobius"/>
    </source>
</evidence>
<proteinExistence type="predicted"/>
<dbReference type="EC" id="5.2.1.8" evidence="2"/>
<comment type="catalytic activity">
    <reaction evidence="1">
        <text>[protein]-peptidylproline (omega=180) = [protein]-peptidylproline (omega=0)</text>
        <dbReference type="Rhea" id="RHEA:16237"/>
        <dbReference type="Rhea" id="RHEA-COMP:10747"/>
        <dbReference type="Rhea" id="RHEA-COMP:10748"/>
        <dbReference type="ChEBI" id="CHEBI:83833"/>
        <dbReference type="ChEBI" id="CHEBI:83834"/>
        <dbReference type="EC" id="5.2.1.8"/>
    </reaction>
</comment>
<dbReference type="Proteomes" id="UP001596989">
    <property type="component" value="Unassembled WGS sequence"/>
</dbReference>
<keyword evidence="11" id="KW-1185">Reference proteome</keyword>
<dbReference type="InterPro" id="IPR050245">
    <property type="entry name" value="PrsA_foldase"/>
</dbReference>
<evidence type="ECO:0000256" key="6">
    <source>
        <dbReference type="PROSITE-ProRule" id="PRU00278"/>
    </source>
</evidence>
<keyword evidence="8" id="KW-0812">Transmembrane</keyword>
<keyword evidence="8" id="KW-0472">Membrane</keyword>
<evidence type="ECO:0000259" key="9">
    <source>
        <dbReference type="PROSITE" id="PS50198"/>
    </source>
</evidence>
<dbReference type="InterPro" id="IPR027304">
    <property type="entry name" value="Trigger_fact/SurA_dom_sf"/>
</dbReference>
<evidence type="ECO:0000256" key="3">
    <source>
        <dbReference type="ARBA" id="ARBA00022729"/>
    </source>
</evidence>
<organism evidence="10 11">
    <name type="scientific">Paenibacillus chungangensis</name>
    <dbReference type="NCBI Taxonomy" id="696535"/>
    <lineage>
        <taxon>Bacteria</taxon>
        <taxon>Bacillati</taxon>
        <taxon>Bacillota</taxon>
        <taxon>Bacilli</taxon>
        <taxon>Bacillales</taxon>
        <taxon>Paenibacillaceae</taxon>
        <taxon>Paenibacillus</taxon>
    </lineage>
</organism>
<dbReference type="SUPFAM" id="SSF54534">
    <property type="entry name" value="FKBP-like"/>
    <property type="match status" value="1"/>
</dbReference>
<feature type="transmembrane region" description="Helical" evidence="8">
    <location>
        <begin position="6"/>
        <end position="27"/>
    </location>
</feature>
<feature type="domain" description="PpiC" evidence="9">
    <location>
        <begin position="159"/>
        <end position="282"/>
    </location>
</feature>